<dbReference type="Gene3D" id="3.90.75.20">
    <property type="match status" value="1"/>
</dbReference>
<dbReference type="OrthoDB" id="4313779at2"/>
<dbReference type="SUPFAM" id="SSF54060">
    <property type="entry name" value="His-Me finger endonucleases"/>
    <property type="match status" value="1"/>
</dbReference>
<dbReference type="EMBL" id="CP012333">
    <property type="protein sequence ID" value="AKV03174.1"/>
    <property type="molecule type" value="Genomic_DNA"/>
</dbReference>
<dbReference type="AlphaFoldDB" id="A0A0K1QBP7"/>
<dbReference type="RefSeq" id="WP_146653982.1">
    <property type="nucleotide sequence ID" value="NZ_CP012333.1"/>
</dbReference>
<dbReference type="KEGG" id="llu:AKJ09_09837"/>
<name>A0A0K1QBP7_9BACT</name>
<keyword evidence="3" id="KW-1185">Reference proteome</keyword>
<evidence type="ECO:0000256" key="1">
    <source>
        <dbReference type="SAM" id="MobiDB-lite"/>
    </source>
</evidence>
<evidence type="ECO:0008006" key="4">
    <source>
        <dbReference type="Google" id="ProtNLM"/>
    </source>
</evidence>
<accession>A0A0K1QBP7</accession>
<gene>
    <name evidence="2" type="ORF">AKJ09_09837</name>
</gene>
<evidence type="ECO:0000313" key="2">
    <source>
        <dbReference type="EMBL" id="AKV03174.1"/>
    </source>
</evidence>
<dbReference type="Proteomes" id="UP000064967">
    <property type="component" value="Chromosome"/>
</dbReference>
<feature type="region of interest" description="Disordered" evidence="1">
    <location>
        <begin position="41"/>
        <end position="62"/>
    </location>
</feature>
<reference evidence="2 3" key="1">
    <citation type="submission" date="2015-08" db="EMBL/GenBank/DDBJ databases">
        <authorList>
            <person name="Babu N.S."/>
            <person name="Beckwith C.J."/>
            <person name="Beseler K.G."/>
            <person name="Brison A."/>
            <person name="Carone J.V."/>
            <person name="Caskin T.P."/>
            <person name="Diamond M."/>
            <person name="Durham M.E."/>
            <person name="Foxe J.M."/>
            <person name="Go M."/>
            <person name="Henderson B.A."/>
            <person name="Jones I.B."/>
            <person name="McGettigan J.A."/>
            <person name="Micheletti S.J."/>
            <person name="Nasrallah M.E."/>
            <person name="Ortiz D."/>
            <person name="Piller C.R."/>
            <person name="Privatt S.R."/>
            <person name="Schneider S.L."/>
            <person name="Sharp S."/>
            <person name="Smith T.C."/>
            <person name="Stanton J.D."/>
            <person name="Ullery H.E."/>
            <person name="Wilson R.J."/>
            <person name="Serrano M.G."/>
            <person name="Buck G."/>
            <person name="Lee V."/>
            <person name="Wang Y."/>
            <person name="Carvalho R."/>
            <person name="Voegtly L."/>
            <person name="Shi R."/>
            <person name="Duckworth R."/>
            <person name="Johnson A."/>
            <person name="Loviza R."/>
            <person name="Walstead R."/>
            <person name="Shah Z."/>
            <person name="Kiflezghi M."/>
            <person name="Wade K."/>
            <person name="Ball S.L."/>
            <person name="Bradley K.W."/>
            <person name="Asai D.J."/>
            <person name="Bowman C.A."/>
            <person name="Russell D.A."/>
            <person name="Pope W.H."/>
            <person name="Jacobs-Sera D."/>
            <person name="Hendrix R.W."/>
            <person name="Hatfull G.F."/>
        </authorList>
    </citation>
    <scope>NUCLEOTIDE SEQUENCE [LARGE SCALE GENOMIC DNA]</scope>
    <source>
        <strain evidence="2 3">DSM 27648</strain>
    </source>
</reference>
<protein>
    <recommendedName>
        <fullName evidence="4">HNH endonuclease</fullName>
    </recommendedName>
</protein>
<organism evidence="2 3">
    <name type="scientific">Labilithrix luteola</name>
    <dbReference type="NCBI Taxonomy" id="1391654"/>
    <lineage>
        <taxon>Bacteria</taxon>
        <taxon>Pseudomonadati</taxon>
        <taxon>Myxococcota</taxon>
        <taxon>Polyangia</taxon>
        <taxon>Polyangiales</taxon>
        <taxon>Labilitrichaceae</taxon>
        <taxon>Labilithrix</taxon>
    </lineage>
</organism>
<proteinExistence type="predicted"/>
<sequence length="157" mass="17301">MTGDGLRAIPGWPGYFASEDGRIFSTWHRVHVSGLTWRTSPDGPLREVPQFDRRSSRGKPTPYRTVALRPRAAGKARSVNKYVHELIALTFIGPRPEGTEILHGPAGSGVHRASNLRYGTPEENSAERQLCSGEAWYRARGLAVPEHAFADLLARAS</sequence>
<dbReference type="InterPro" id="IPR044925">
    <property type="entry name" value="His-Me_finger_sf"/>
</dbReference>
<evidence type="ECO:0000313" key="3">
    <source>
        <dbReference type="Proteomes" id="UP000064967"/>
    </source>
</evidence>